<name>A0A3B0XDY7_9ZZZZ</name>
<gene>
    <name evidence="2" type="ORF">MNBD_GAMMA10-3219</name>
</gene>
<evidence type="ECO:0000313" key="2">
    <source>
        <dbReference type="EMBL" id="VAW66525.1"/>
    </source>
</evidence>
<keyword evidence="1" id="KW-1133">Transmembrane helix</keyword>
<proteinExistence type="predicted"/>
<sequence>MKHYPVNKALQPRSLLKNKVFWLSILMLITIAATFWSQSRVPALNQKAQVGDRINISAIAFDVILPVTDSQPLYERVYKAAINWGYTNWKGMSFGFLLAAAFITLLQILPKTLGSKNRFLNSLLGLGM</sequence>
<dbReference type="EMBL" id="UOFJ01000224">
    <property type="protein sequence ID" value="VAW66525.1"/>
    <property type="molecule type" value="Genomic_DNA"/>
</dbReference>
<reference evidence="2" key="1">
    <citation type="submission" date="2018-06" db="EMBL/GenBank/DDBJ databases">
        <authorList>
            <person name="Zhirakovskaya E."/>
        </authorList>
    </citation>
    <scope>NUCLEOTIDE SEQUENCE</scope>
</reference>
<protein>
    <submittedName>
        <fullName evidence="2">Uncharacterized protein</fullName>
    </submittedName>
</protein>
<accession>A0A3B0XDY7</accession>
<feature type="non-terminal residue" evidence="2">
    <location>
        <position position="128"/>
    </location>
</feature>
<keyword evidence="1" id="KW-0472">Membrane</keyword>
<organism evidence="2">
    <name type="scientific">hydrothermal vent metagenome</name>
    <dbReference type="NCBI Taxonomy" id="652676"/>
    <lineage>
        <taxon>unclassified sequences</taxon>
        <taxon>metagenomes</taxon>
        <taxon>ecological metagenomes</taxon>
    </lineage>
</organism>
<feature type="transmembrane region" description="Helical" evidence="1">
    <location>
        <begin position="20"/>
        <end position="37"/>
    </location>
</feature>
<evidence type="ECO:0000256" key="1">
    <source>
        <dbReference type="SAM" id="Phobius"/>
    </source>
</evidence>
<dbReference type="AlphaFoldDB" id="A0A3B0XDY7"/>
<feature type="transmembrane region" description="Helical" evidence="1">
    <location>
        <begin position="91"/>
        <end position="109"/>
    </location>
</feature>
<keyword evidence="1" id="KW-0812">Transmembrane</keyword>